<dbReference type="EMBL" id="BPPX01000001">
    <property type="protein sequence ID" value="GJC77492.1"/>
    <property type="molecule type" value="Genomic_DNA"/>
</dbReference>
<dbReference type="AlphaFoldDB" id="A0AA37GBG5"/>
<feature type="compositionally biased region" description="Basic and acidic residues" evidence="1">
    <location>
        <begin position="92"/>
        <end position="101"/>
    </location>
</feature>
<sequence>MHAQARDTLIISVKHTVLGSHQTAGDKDTKTPQERRALASSMGVAAVLGRVADTRQKQRISAQHSIQVNSKTVCVTSPLTVRSMDDSTVGRGRSEVRLERE</sequence>
<protein>
    <submittedName>
        <fullName evidence="2">Uncharacterized protein</fullName>
    </submittedName>
</protein>
<evidence type="ECO:0000313" key="3">
    <source>
        <dbReference type="Proteomes" id="UP001055172"/>
    </source>
</evidence>
<evidence type="ECO:0000313" key="2">
    <source>
        <dbReference type="EMBL" id="GJC77492.1"/>
    </source>
</evidence>
<accession>A0AA37GBG5</accession>
<name>A0AA37GBG5_9PEZI</name>
<proteinExistence type="predicted"/>
<feature type="region of interest" description="Disordered" evidence="1">
    <location>
        <begin position="80"/>
        <end position="101"/>
    </location>
</feature>
<evidence type="ECO:0000256" key="1">
    <source>
        <dbReference type="SAM" id="MobiDB-lite"/>
    </source>
</evidence>
<dbReference type="Proteomes" id="UP001055172">
    <property type="component" value="Unassembled WGS sequence"/>
</dbReference>
<organism evidence="2 3">
    <name type="scientific">Colletotrichum liriopes</name>
    <dbReference type="NCBI Taxonomy" id="708192"/>
    <lineage>
        <taxon>Eukaryota</taxon>
        <taxon>Fungi</taxon>
        <taxon>Dikarya</taxon>
        <taxon>Ascomycota</taxon>
        <taxon>Pezizomycotina</taxon>
        <taxon>Sordariomycetes</taxon>
        <taxon>Hypocreomycetidae</taxon>
        <taxon>Glomerellales</taxon>
        <taxon>Glomerellaceae</taxon>
        <taxon>Colletotrichum</taxon>
        <taxon>Colletotrichum spaethianum species complex</taxon>
    </lineage>
</organism>
<comment type="caution">
    <text evidence="2">The sequence shown here is derived from an EMBL/GenBank/DDBJ whole genome shotgun (WGS) entry which is preliminary data.</text>
</comment>
<reference evidence="2 3" key="1">
    <citation type="submission" date="2021-07" db="EMBL/GenBank/DDBJ databases">
        <title>Genome data of Colletotrichum spaethianum.</title>
        <authorList>
            <person name="Utami Y.D."/>
            <person name="Hiruma K."/>
        </authorList>
    </citation>
    <scope>NUCLEOTIDE SEQUENCE [LARGE SCALE GENOMIC DNA]</scope>
    <source>
        <strain evidence="2 3">MAFF 242679</strain>
    </source>
</reference>
<gene>
    <name evidence="2" type="ORF">ColLi_00330</name>
</gene>
<keyword evidence="3" id="KW-1185">Reference proteome</keyword>